<organism evidence="8 9">
    <name type="scientific">OM182 bacterium MED-G24</name>
    <dbReference type="NCBI Taxonomy" id="1986255"/>
    <lineage>
        <taxon>Bacteria</taxon>
        <taxon>Pseudomonadati</taxon>
        <taxon>Pseudomonadota</taxon>
        <taxon>Gammaproteobacteria</taxon>
        <taxon>OMG group</taxon>
        <taxon>OM182 clade</taxon>
    </lineage>
</organism>
<protein>
    <recommendedName>
        <fullName evidence="4 7">dTDP-4-dehydrorhamnose 3,5-epimerase</fullName>
        <ecNumber evidence="3 7">5.1.3.13</ecNumber>
    </recommendedName>
    <alternativeName>
        <fullName evidence="7">Thymidine diphospho-4-keto-rhamnose 3,5-epimerase</fullName>
    </alternativeName>
</protein>
<feature type="site" description="Participates in a stacking interaction with the thymidine ring of dTDP-4-oxo-6-deoxyglucose" evidence="6">
    <location>
        <position position="137"/>
    </location>
</feature>
<name>A0A2A5WVN5_9GAMM</name>
<dbReference type="UniPathway" id="UPA00124"/>
<evidence type="ECO:0000256" key="3">
    <source>
        <dbReference type="ARBA" id="ARBA00012098"/>
    </source>
</evidence>
<evidence type="ECO:0000256" key="7">
    <source>
        <dbReference type="RuleBase" id="RU364069"/>
    </source>
</evidence>
<keyword evidence="7" id="KW-0413">Isomerase</keyword>
<dbReference type="CDD" id="cd00438">
    <property type="entry name" value="cupin_RmlC"/>
    <property type="match status" value="1"/>
</dbReference>
<comment type="caution">
    <text evidence="8">The sequence shown here is derived from an EMBL/GenBank/DDBJ whole genome shotgun (WGS) entry which is preliminary data.</text>
</comment>
<accession>A0A2A5WVN5</accession>
<evidence type="ECO:0000256" key="5">
    <source>
        <dbReference type="PIRSR" id="PIRSR600888-1"/>
    </source>
</evidence>
<dbReference type="GO" id="GO:0008830">
    <property type="term" value="F:dTDP-4-dehydrorhamnose 3,5-epimerase activity"/>
    <property type="evidence" value="ECO:0007669"/>
    <property type="project" value="UniProtKB-UniRule"/>
</dbReference>
<sequence length="179" mass="19688">MKVSETKLPGVVAIEPDIHGDELGFFFETFQQDRYARDAGIELPFVQDNQSKSAKGVLPGLHFQKTNPQGKLVRVTAGEVFDVAVDIDPASPTVGQWVGVTLNAQQHNQIYVPLGYAHGFLVLSDSADFLYNRTAFYYPVDEGGVSWDDPGIAIDWPLGELPLVSVKDQSLPLLQDLML</sequence>
<evidence type="ECO:0000256" key="1">
    <source>
        <dbReference type="ARBA" id="ARBA00001298"/>
    </source>
</evidence>
<proteinExistence type="inferred from homology"/>
<evidence type="ECO:0000313" key="9">
    <source>
        <dbReference type="Proteomes" id="UP000219327"/>
    </source>
</evidence>
<dbReference type="Proteomes" id="UP000219327">
    <property type="component" value="Unassembled WGS sequence"/>
</dbReference>
<gene>
    <name evidence="8" type="primary">rfbC</name>
    <name evidence="8" type="ORF">CNE99_03275</name>
</gene>
<dbReference type="InterPro" id="IPR011051">
    <property type="entry name" value="RmlC_Cupin_sf"/>
</dbReference>
<dbReference type="GO" id="GO:0000271">
    <property type="term" value="P:polysaccharide biosynthetic process"/>
    <property type="evidence" value="ECO:0007669"/>
    <property type="project" value="TreeGrafter"/>
</dbReference>
<evidence type="ECO:0000313" key="8">
    <source>
        <dbReference type="EMBL" id="PDH40595.1"/>
    </source>
</evidence>
<feature type="active site" description="Proton acceptor" evidence="5">
    <location>
        <position position="62"/>
    </location>
</feature>
<dbReference type="InterPro" id="IPR014710">
    <property type="entry name" value="RmlC-like_jellyroll"/>
</dbReference>
<dbReference type="SUPFAM" id="SSF51182">
    <property type="entry name" value="RmlC-like cupins"/>
    <property type="match status" value="1"/>
</dbReference>
<dbReference type="PANTHER" id="PTHR21047">
    <property type="entry name" value="DTDP-6-DEOXY-D-GLUCOSE-3,5 EPIMERASE"/>
    <property type="match status" value="1"/>
</dbReference>
<dbReference type="Gene3D" id="2.60.120.10">
    <property type="entry name" value="Jelly Rolls"/>
    <property type="match status" value="1"/>
</dbReference>
<evidence type="ECO:0000256" key="6">
    <source>
        <dbReference type="PIRSR" id="PIRSR600888-3"/>
    </source>
</evidence>
<comment type="subunit">
    <text evidence="7">Homodimer.</text>
</comment>
<comment type="similarity">
    <text evidence="7">Belongs to the dTDP-4-dehydrorhamnose 3,5-epimerase family.</text>
</comment>
<dbReference type="GO" id="GO:0019305">
    <property type="term" value="P:dTDP-rhamnose biosynthetic process"/>
    <property type="evidence" value="ECO:0007669"/>
    <property type="project" value="UniProtKB-UniRule"/>
</dbReference>
<reference evidence="8 9" key="1">
    <citation type="submission" date="2017-08" db="EMBL/GenBank/DDBJ databases">
        <title>Fine stratification of microbial communities through a metagenomic profile of the photic zone.</title>
        <authorList>
            <person name="Haro-Moreno J.M."/>
            <person name="Lopez-Perez M."/>
            <person name="De La Torre J."/>
            <person name="Picazo A."/>
            <person name="Camacho A."/>
            <person name="Rodriguez-Valera F."/>
        </authorList>
    </citation>
    <scope>NUCLEOTIDE SEQUENCE [LARGE SCALE GENOMIC DNA]</scope>
    <source>
        <strain evidence="8">MED-G24</strain>
    </source>
</reference>
<dbReference type="GO" id="GO:0005829">
    <property type="term" value="C:cytosol"/>
    <property type="evidence" value="ECO:0007669"/>
    <property type="project" value="TreeGrafter"/>
</dbReference>
<evidence type="ECO:0000256" key="2">
    <source>
        <dbReference type="ARBA" id="ARBA00001997"/>
    </source>
</evidence>
<comment type="function">
    <text evidence="2 7">Catalyzes the epimerization of the C3' and C5'positions of dTDP-6-deoxy-D-xylo-4-hexulose, forming dTDP-6-deoxy-L-lyxo-4-hexulose.</text>
</comment>
<evidence type="ECO:0000256" key="4">
    <source>
        <dbReference type="ARBA" id="ARBA00019595"/>
    </source>
</evidence>
<dbReference type="EMBL" id="NTKD01000010">
    <property type="protein sequence ID" value="PDH40595.1"/>
    <property type="molecule type" value="Genomic_DNA"/>
</dbReference>
<dbReference type="EC" id="5.1.3.13" evidence="3 7"/>
<comment type="catalytic activity">
    <reaction evidence="1 7">
        <text>dTDP-4-dehydro-6-deoxy-alpha-D-glucose = dTDP-4-dehydro-beta-L-rhamnose</text>
        <dbReference type="Rhea" id="RHEA:16969"/>
        <dbReference type="ChEBI" id="CHEBI:57649"/>
        <dbReference type="ChEBI" id="CHEBI:62830"/>
        <dbReference type="EC" id="5.1.3.13"/>
    </reaction>
</comment>
<dbReference type="InterPro" id="IPR000888">
    <property type="entry name" value="RmlC-like"/>
</dbReference>
<dbReference type="NCBIfam" id="TIGR01221">
    <property type="entry name" value="rmlC"/>
    <property type="match status" value="1"/>
</dbReference>
<dbReference type="Pfam" id="PF00908">
    <property type="entry name" value="dTDP_sugar_isom"/>
    <property type="match status" value="1"/>
</dbReference>
<dbReference type="PANTHER" id="PTHR21047:SF2">
    <property type="entry name" value="THYMIDINE DIPHOSPHO-4-KETO-RHAMNOSE 3,5-EPIMERASE"/>
    <property type="match status" value="1"/>
</dbReference>
<comment type="pathway">
    <text evidence="7">Carbohydrate biosynthesis; dTDP-L-rhamnose biosynthesis.</text>
</comment>
<feature type="active site" description="Proton donor" evidence="5">
    <location>
        <position position="131"/>
    </location>
</feature>
<dbReference type="AlphaFoldDB" id="A0A2A5WVN5"/>